<dbReference type="EMBL" id="BMVC01000007">
    <property type="protein sequence ID" value="GHC97395.1"/>
    <property type="molecule type" value="Genomic_DNA"/>
</dbReference>
<comment type="caution">
    <text evidence="8">The sequence shown here is derived from an EMBL/GenBank/DDBJ whole genome shotgun (WGS) entry which is preliminary data.</text>
</comment>
<keyword evidence="2 7" id="KW-0349">Heme</keyword>
<keyword evidence="6 7" id="KW-0503">Monooxygenase</keyword>
<dbReference type="GO" id="GO:0016705">
    <property type="term" value="F:oxidoreductase activity, acting on paired donors, with incorporation or reduction of molecular oxygen"/>
    <property type="evidence" value="ECO:0007669"/>
    <property type="project" value="InterPro"/>
</dbReference>
<dbReference type="Proteomes" id="UP000638353">
    <property type="component" value="Unassembled WGS sequence"/>
</dbReference>
<name>A0A919CAU7_9ACTN</name>
<dbReference type="PANTHER" id="PTHR46696">
    <property type="entry name" value="P450, PUTATIVE (EUROFUNG)-RELATED"/>
    <property type="match status" value="1"/>
</dbReference>
<dbReference type="RefSeq" id="WP_189824499.1">
    <property type="nucleotide sequence ID" value="NZ_BMVC01000007.1"/>
</dbReference>
<sequence>MPQPAQTPTPQPPTPELLLSDPEVLHTPFAAYGRAREESPVVHLAAPGFGGMWAVTRHADARAFLGDPRFEIRTESFLRPDVPEDCVPYMRTMAEMNGPEHLRLRRLVAPAFSARRAAAFRPRIEATVDRLLDRLAEQAFRRDGTVDLLADFALHLPMEVICEWVGIPGEDRPQWRAAGATVAAGAGPQFAAAIPDIIRGAKQAVTRRRTELTADTQADLLTDLLTDLIRAQDEDGDRLTDTEMVTLIWHVVLAGQSPTPLVANAIDALLAHPDQLTALHTDPSLLPGAVEELTRWAGPTLLSIPRYATEDTDLHGVHIPKGEAVTALVAAANRDPRAFPHPDRLDVRRPAPATPHLGFGHGPHFCLGASVARIQTETAIAALLRRFPHLTRAGDAKRALDPGTWRLESLPVRL</sequence>
<evidence type="ECO:0000256" key="3">
    <source>
        <dbReference type="ARBA" id="ARBA00022723"/>
    </source>
</evidence>
<dbReference type="AlphaFoldDB" id="A0A919CAU7"/>
<gene>
    <name evidence="8" type="ORF">GCM10010334_38730</name>
</gene>
<dbReference type="FunFam" id="1.10.630.10:FF:000018">
    <property type="entry name" value="Cytochrome P450 monooxygenase"/>
    <property type="match status" value="1"/>
</dbReference>
<evidence type="ECO:0000256" key="6">
    <source>
        <dbReference type="ARBA" id="ARBA00023033"/>
    </source>
</evidence>
<dbReference type="GO" id="GO:0020037">
    <property type="term" value="F:heme binding"/>
    <property type="evidence" value="ECO:0007669"/>
    <property type="project" value="InterPro"/>
</dbReference>
<dbReference type="Gene3D" id="1.10.630.10">
    <property type="entry name" value="Cytochrome P450"/>
    <property type="match status" value="1"/>
</dbReference>
<dbReference type="PROSITE" id="PS00086">
    <property type="entry name" value="CYTOCHROME_P450"/>
    <property type="match status" value="1"/>
</dbReference>
<reference evidence="8" key="1">
    <citation type="journal article" date="2014" name="Int. J. Syst. Evol. Microbiol.">
        <title>Complete genome sequence of Corynebacterium casei LMG S-19264T (=DSM 44701T), isolated from a smear-ripened cheese.</title>
        <authorList>
            <consortium name="US DOE Joint Genome Institute (JGI-PGF)"/>
            <person name="Walter F."/>
            <person name="Albersmeier A."/>
            <person name="Kalinowski J."/>
            <person name="Ruckert C."/>
        </authorList>
    </citation>
    <scope>NUCLEOTIDE SEQUENCE</scope>
    <source>
        <strain evidence="8">JCM 4637</strain>
    </source>
</reference>
<reference evidence="8" key="2">
    <citation type="submission" date="2020-09" db="EMBL/GenBank/DDBJ databases">
        <authorList>
            <person name="Sun Q."/>
            <person name="Ohkuma M."/>
        </authorList>
    </citation>
    <scope>NUCLEOTIDE SEQUENCE</scope>
    <source>
        <strain evidence="8">JCM 4637</strain>
    </source>
</reference>
<evidence type="ECO:0000256" key="5">
    <source>
        <dbReference type="ARBA" id="ARBA00023004"/>
    </source>
</evidence>
<evidence type="ECO:0000256" key="4">
    <source>
        <dbReference type="ARBA" id="ARBA00023002"/>
    </source>
</evidence>
<dbReference type="SUPFAM" id="SSF48264">
    <property type="entry name" value="Cytochrome P450"/>
    <property type="match status" value="1"/>
</dbReference>
<dbReference type="InterPro" id="IPR017972">
    <property type="entry name" value="Cyt_P450_CS"/>
</dbReference>
<keyword evidence="5 7" id="KW-0408">Iron</keyword>
<organism evidence="8 9">
    <name type="scientific">Streptomyces finlayi</name>
    <dbReference type="NCBI Taxonomy" id="67296"/>
    <lineage>
        <taxon>Bacteria</taxon>
        <taxon>Bacillati</taxon>
        <taxon>Actinomycetota</taxon>
        <taxon>Actinomycetes</taxon>
        <taxon>Kitasatosporales</taxon>
        <taxon>Streptomycetaceae</taxon>
        <taxon>Streptomyces</taxon>
    </lineage>
</organism>
<dbReference type="InterPro" id="IPR036396">
    <property type="entry name" value="Cyt_P450_sf"/>
</dbReference>
<evidence type="ECO:0000256" key="1">
    <source>
        <dbReference type="ARBA" id="ARBA00010617"/>
    </source>
</evidence>
<accession>A0A919CAU7</accession>
<comment type="similarity">
    <text evidence="1 7">Belongs to the cytochrome P450 family.</text>
</comment>
<dbReference type="Pfam" id="PF00067">
    <property type="entry name" value="p450"/>
    <property type="match status" value="1"/>
</dbReference>
<dbReference type="InterPro" id="IPR002397">
    <property type="entry name" value="Cyt_P450_B"/>
</dbReference>
<dbReference type="GO" id="GO:0005506">
    <property type="term" value="F:iron ion binding"/>
    <property type="evidence" value="ECO:0007669"/>
    <property type="project" value="InterPro"/>
</dbReference>
<proteinExistence type="inferred from homology"/>
<evidence type="ECO:0000256" key="7">
    <source>
        <dbReference type="RuleBase" id="RU000461"/>
    </source>
</evidence>
<keyword evidence="4 7" id="KW-0560">Oxidoreductase</keyword>
<dbReference type="PRINTS" id="PR00359">
    <property type="entry name" value="BP450"/>
</dbReference>
<evidence type="ECO:0000313" key="8">
    <source>
        <dbReference type="EMBL" id="GHC97395.1"/>
    </source>
</evidence>
<evidence type="ECO:0000256" key="2">
    <source>
        <dbReference type="ARBA" id="ARBA00022617"/>
    </source>
</evidence>
<dbReference type="InterPro" id="IPR001128">
    <property type="entry name" value="Cyt_P450"/>
</dbReference>
<protein>
    <submittedName>
        <fullName evidence="8">Cytochrome P450</fullName>
    </submittedName>
</protein>
<evidence type="ECO:0000313" key="9">
    <source>
        <dbReference type="Proteomes" id="UP000638353"/>
    </source>
</evidence>
<keyword evidence="3 7" id="KW-0479">Metal-binding</keyword>
<dbReference type="GO" id="GO:0004497">
    <property type="term" value="F:monooxygenase activity"/>
    <property type="evidence" value="ECO:0007669"/>
    <property type="project" value="UniProtKB-KW"/>
</dbReference>
<dbReference type="PANTHER" id="PTHR46696:SF1">
    <property type="entry name" value="CYTOCHROME P450 YJIB-RELATED"/>
    <property type="match status" value="1"/>
</dbReference>